<dbReference type="InterPro" id="IPR003594">
    <property type="entry name" value="HATPase_dom"/>
</dbReference>
<evidence type="ECO:0000256" key="7">
    <source>
        <dbReference type="ARBA" id="ARBA00023163"/>
    </source>
</evidence>
<dbReference type="PANTHER" id="PTHR43547:SF2">
    <property type="entry name" value="HYBRID SIGNAL TRANSDUCTION HISTIDINE KINASE C"/>
    <property type="match status" value="1"/>
</dbReference>
<keyword evidence="5" id="KW-0418">Kinase</keyword>
<dbReference type="GO" id="GO:0003700">
    <property type="term" value="F:DNA-binding transcription factor activity"/>
    <property type="evidence" value="ECO:0007669"/>
    <property type="project" value="InterPro"/>
</dbReference>
<dbReference type="Pfam" id="PF12833">
    <property type="entry name" value="HTH_18"/>
    <property type="match status" value="1"/>
</dbReference>
<gene>
    <name evidence="13" type="ORF">SAMN04487996_11773</name>
</gene>
<feature type="domain" description="Histidine kinase" evidence="11">
    <location>
        <begin position="740"/>
        <end position="958"/>
    </location>
</feature>
<reference evidence="14" key="1">
    <citation type="submission" date="2016-10" db="EMBL/GenBank/DDBJ databases">
        <authorList>
            <person name="Varghese N."/>
            <person name="Submissions S."/>
        </authorList>
    </citation>
    <scope>NUCLEOTIDE SEQUENCE [LARGE SCALE GENOMIC DNA]</scope>
    <source>
        <strain evidence="14">DSM 25329</strain>
    </source>
</reference>
<evidence type="ECO:0000256" key="3">
    <source>
        <dbReference type="ARBA" id="ARBA00022553"/>
    </source>
</evidence>
<keyword evidence="9" id="KW-0812">Transmembrane</keyword>
<dbReference type="InterPro" id="IPR018060">
    <property type="entry name" value="HTH_AraC"/>
</dbReference>
<protein>
    <recommendedName>
        <fullName evidence="2">histidine kinase</fullName>
        <ecNumber evidence="2">2.7.13.3</ecNumber>
    </recommendedName>
</protein>
<evidence type="ECO:0000256" key="6">
    <source>
        <dbReference type="ARBA" id="ARBA00023015"/>
    </source>
</evidence>
<comment type="catalytic activity">
    <reaction evidence="1">
        <text>ATP + protein L-histidine = ADP + protein N-phospho-L-histidine.</text>
        <dbReference type="EC" id="2.7.13.3"/>
    </reaction>
</comment>
<dbReference type="Proteomes" id="UP000198748">
    <property type="component" value="Unassembled WGS sequence"/>
</dbReference>
<dbReference type="Pfam" id="PF00072">
    <property type="entry name" value="Response_reg"/>
    <property type="match status" value="1"/>
</dbReference>
<dbReference type="EC" id="2.7.13.3" evidence="2"/>
<evidence type="ECO:0000259" key="10">
    <source>
        <dbReference type="PROSITE" id="PS01124"/>
    </source>
</evidence>
<dbReference type="SUPFAM" id="SSF47384">
    <property type="entry name" value="Homodimeric domain of signal transducing histidine kinase"/>
    <property type="match status" value="1"/>
</dbReference>
<dbReference type="Gene3D" id="2.130.10.10">
    <property type="entry name" value="YVTN repeat-like/Quinoprotein amine dehydrogenase"/>
    <property type="match status" value="3"/>
</dbReference>
<dbReference type="SUPFAM" id="SSF46689">
    <property type="entry name" value="Homeodomain-like"/>
    <property type="match status" value="1"/>
</dbReference>
<dbReference type="Pfam" id="PF07495">
    <property type="entry name" value="Y_Y_Y"/>
    <property type="match status" value="1"/>
</dbReference>
<dbReference type="FunFam" id="2.60.40.10:FF:000791">
    <property type="entry name" value="Two-component system sensor histidine kinase/response regulator"/>
    <property type="match status" value="1"/>
</dbReference>
<evidence type="ECO:0000313" key="13">
    <source>
        <dbReference type="EMBL" id="SDG29675.1"/>
    </source>
</evidence>
<keyword evidence="6" id="KW-0805">Transcription regulation</keyword>
<dbReference type="InterPro" id="IPR005467">
    <property type="entry name" value="His_kinase_dom"/>
</dbReference>
<dbReference type="InterPro" id="IPR011110">
    <property type="entry name" value="Reg_prop"/>
</dbReference>
<dbReference type="CDD" id="cd00082">
    <property type="entry name" value="HisKA"/>
    <property type="match status" value="1"/>
</dbReference>
<dbReference type="InterPro" id="IPR015943">
    <property type="entry name" value="WD40/YVTN_repeat-like_dom_sf"/>
</dbReference>
<dbReference type="EMBL" id="FNAN01000017">
    <property type="protein sequence ID" value="SDG29675.1"/>
    <property type="molecule type" value="Genomic_DNA"/>
</dbReference>
<dbReference type="Gene3D" id="3.30.565.10">
    <property type="entry name" value="Histidine kinase-like ATPase, C-terminal domain"/>
    <property type="match status" value="1"/>
</dbReference>
<dbReference type="PANTHER" id="PTHR43547">
    <property type="entry name" value="TWO-COMPONENT HISTIDINE KINASE"/>
    <property type="match status" value="1"/>
</dbReference>
<dbReference type="InterPro" id="IPR011006">
    <property type="entry name" value="CheY-like_superfamily"/>
</dbReference>
<dbReference type="SUPFAM" id="SSF52172">
    <property type="entry name" value="CheY-like"/>
    <property type="match status" value="1"/>
</dbReference>
<dbReference type="SUPFAM" id="SSF63829">
    <property type="entry name" value="Calcium-dependent phosphotriesterase"/>
    <property type="match status" value="2"/>
</dbReference>
<name>A0A1G7T327_9BACT</name>
<dbReference type="Pfam" id="PF07494">
    <property type="entry name" value="Reg_prop"/>
    <property type="match status" value="1"/>
</dbReference>
<dbReference type="InterPro" id="IPR036097">
    <property type="entry name" value="HisK_dim/P_sf"/>
</dbReference>
<keyword evidence="3 8" id="KW-0597">Phosphoprotein</keyword>
<dbReference type="InterPro" id="IPR011123">
    <property type="entry name" value="Y_Y_Y"/>
</dbReference>
<evidence type="ECO:0000256" key="4">
    <source>
        <dbReference type="ARBA" id="ARBA00022679"/>
    </source>
</evidence>
<dbReference type="GO" id="GO:0043565">
    <property type="term" value="F:sequence-specific DNA binding"/>
    <property type="evidence" value="ECO:0007669"/>
    <property type="project" value="InterPro"/>
</dbReference>
<dbReference type="SMART" id="SM00342">
    <property type="entry name" value="HTH_ARAC"/>
    <property type="match status" value="1"/>
</dbReference>
<dbReference type="SMART" id="SM00388">
    <property type="entry name" value="HisKA"/>
    <property type="match status" value="1"/>
</dbReference>
<evidence type="ECO:0000256" key="5">
    <source>
        <dbReference type="ARBA" id="ARBA00022777"/>
    </source>
</evidence>
<dbReference type="PROSITE" id="PS50109">
    <property type="entry name" value="HIS_KIN"/>
    <property type="match status" value="1"/>
</dbReference>
<evidence type="ECO:0000256" key="8">
    <source>
        <dbReference type="PROSITE-ProRule" id="PRU00169"/>
    </source>
</evidence>
<evidence type="ECO:0000256" key="9">
    <source>
        <dbReference type="SAM" id="Phobius"/>
    </source>
</evidence>
<dbReference type="PRINTS" id="PR00344">
    <property type="entry name" value="BCTRLSENSOR"/>
</dbReference>
<keyword evidence="9" id="KW-1133">Transmembrane helix</keyword>
<dbReference type="PROSITE" id="PS50110">
    <property type="entry name" value="RESPONSE_REGULATORY"/>
    <property type="match status" value="1"/>
</dbReference>
<organism evidence="13 14">
    <name type="scientific">Dyadobacter soli</name>
    <dbReference type="NCBI Taxonomy" id="659014"/>
    <lineage>
        <taxon>Bacteria</taxon>
        <taxon>Pseudomonadati</taxon>
        <taxon>Bacteroidota</taxon>
        <taxon>Cytophagia</taxon>
        <taxon>Cytophagales</taxon>
        <taxon>Spirosomataceae</taxon>
        <taxon>Dyadobacter</taxon>
    </lineage>
</organism>
<proteinExistence type="predicted"/>
<dbReference type="Gene3D" id="1.10.287.130">
    <property type="match status" value="1"/>
</dbReference>
<dbReference type="Pfam" id="PF02518">
    <property type="entry name" value="HATPase_c"/>
    <property type="match status" value="1"/>
</dbReference>
<dbReference type="SMART" id="SM00387">
    <property type="entry name" value="HATPase_c"/>
    <property type="match status" value="1"/>
</dbReference>
<dbReference type="SMART" id="SM00448">
    <property type="entry name" value="REC"/>
    <property type="match status" value="1"/>
</dbReference>
<dbReference type="PROSITE" id="PS01124">
    <property type="entry name" value="HTH_ARAC_FAMILY_2"/>
    <property type="match status" value="1"/>
</dbReference>
<evidence type="ECO:0000259" key="11">
    <source>
        <dbReference type="PROSITE" id="PS50109"/>
    </source>
</evidence>
<dbReference type="InterPro" id="IPR009057">
    <property type="entry name" value="Homeodomain-like_sf"/>
</dbReference>
<evidence type="ECO:0000259" key="12">
    <source>
        <dbReference type="PROSITE" id="PS50110"/>
    </source>
</evidence>
<dbReference type="Gene3D" id="3.40.50.2300">
    <property type="match status" value="1"/>
</dbReference>
<dbReference type="InterPro" id="IPR001789">
    <property type="entry name" value="Sig_transdc_resp-reg_receiver"/>
</dbReference>
<keyword evidence="9" id="KW-0472">Membrane</keyword>
<dbReference type="STRING" id="659014.SAMN04487996_11773"/>
<dbReference type="AlphaFoldDB" id="A0A1G7T327"/>
<feature type="domain" description="HTH araC/xylS-type" evidence="10">
    <location>
        <begin position="1147"/>
        <end position="1246"/>
    </location>
</feature>
<dbReference type="FunFam" id="3.30.565.10:FF:000006">
    <property type="entry name" value="Sensor histidine kinase WalK"/>
    <property type="match status" value="1"/>
</dbReference>
<evidence type="ECO:0000256" key="2">
    <source>
        <dbReference type="ARBA" id="ARBA00012438"/>
    </source>
</evidence>
<feature type="domain" description="Response regulatory" evidence="12">
    <location>
        <begin position="998"/>
        <end position="1113"/>
    </location>
</feature>
<dbReference type="InterPro" id="IPR004358">
    <property type="entry name" value="Sig_transdc_His_kin-like_C"/>
</dbReference>
<dbReference type="SUPFAM" id="SSF55874">
    <property type="entry name" value="ATPase domain of HSP90 chaperone/DNA topoisomerase II/histidine kinase"/>
    <property type="match status" value="1"/>
</dbReference>
<keyword evidence="14" id="KW-1185">Reference proteome</keyword>
<dbReference type="InterPro" id="IPR036890">
    <property type="entry name" value="HATPase_C_sf"/>
</dbReference>
<dbReference type="GO" id="GO:0000155">
    <property type="term" value="F:phosphorelay sensor kinase activity"/>
    <property type="evidence" value="ECO:0007669"/>
    <property type="project" value="InterPro"/>
</dbReference>
<dbReference type="SUPFAM" id="SSF101898">
    <property type="entry name" value="NHL repeat"/>
    <property type="match status" value="1"/>
</dbReference>
<keyword evidence="7" id="KW-0804">Transcription</keyword>
<accession>A0A1G7T327</accession>
<feature type="transmembrane region" description="Helical" evidence="9">
    <location>
        <begin position="697"/>
        <end position="719"/>
    </location>
</feature>
<dbReference type="Gene3D" id="1.10.10.60">
    <property type="entry name" value="Homeodomain-like"/>
    <property type="match status" value="1"/>
</dbReference>
<evidence type="ECO:0000256" key="1">
    <source>
        <dbReference type="ARBA" id="ARBA00000085"/>
    </source>
</evidence>
<feature type="modified residue" description="4-aspartylphosphate" evidence="8">
    <location>
        <position position="1046"/>
    </location>
</feature>
<sequence length="1249" mass="140761">MLKALFCDSKGNLWVGGSGGLDRYNSETDDFTHIDHNLPNANPERNNQIYFISEDRNHRILVGTPYGLNSIEVTASRVKVSHVLHRIFEKGSSQSIISASETSSGDLWVGSFDGIVQVPRNGAAVTTFRYNSKDKAPLHNEFPTQYLDDQNVIWLGPNSGGIVQFDIATKTFRPVPEFRDPDGNIPLVTKILPDGTGKLWIANLSGLARFDPVSRKATWYRNQEGNLYSLADNSIQTMCLDRQGGIWMGTHFLGISNFYPGAPRFVPWPSQVGQVSEARYPDSWIGRSKKGQLWLIDQHMRMLQLFDNSGRRTASFDLKLKKSNGYFHFYLDGDETLWGAGTGMITSYNIKTRVQKDYPLVIEGKKGLESGRVTDILEDSRNRFWLVGPLGALSFNKKTGRFIKHTSVGYAHGIMEDSHQNIWVGGGDQVFLLKRSATFFEEVATDKRIGGGNFAAVQRMGQDGRGRIWAATRQGLQFFEEKSRQFRLDPKIQLSKIEDLQIDSDGYIWLATDAELTRYHPDKNTSQTYSYQDGLPYNGISRPASSVQVPNNNLYFTTNRGIFEFTPKQIKVRNDSSALVFTELKLSGREVKAGDDTGLLTKNLSQTTRLTLRYNQNIFSVDFALLSFPRSERAQYAYKLQGFDDKWIYSANPSTTYMNLPPGEYVLSVRAANGDGYWNPNPIKLNITILPPWWKTWYAYLFYVLLFAAAVYGITRFIWLRSSFRRETALNQVKLDFFTNVSHEIRTHLSLISGPLEKVYEQFKEGKNIENNLNYARNNSDRLMLLVNELLDFRKIQTGGVRLQVQQHDVTKIIKNVIAAFEHLAREKEIETLLVCPDTPVLLWLDIAQMQKVFYNLLSNAYKFTPEGGKVVVRIVEISSEVSITVQDNGAGISEEHLRQLFTYYYQADSEKPGYGIGLALSKSIVEQHHGYLNAESKLATGLSQGGTALTIRLLRENRHFSPDQIVVKSNDYVGGTVTDEIEVPGIESNAAEKQSNTILIIEDNEQLRAFIKDLFQGDFGILEAENGQRGLKLAEEHLPDIVLSDVMMPEMNGLDLSARLKSNMTTSHIPVVLLTARTQNEQIIEGLTAGADDYLVKPFDPRILQLKIKNLISLRDEQKKQYRKSLSAGQDASGSTLQGANELFIARLKASVIENISEPGFGVNELARHAGMSVSVLYRKIRSLTGMTVNDFMKTIRFGEAKKLLESGVYNVSEVASIIGYDSARHFSNEFKKVFGQNPSESKRQISR</sequence>
<dbReference type="Pfam" id="PF00512">
    <property type="entry name" value="HisKA"/>
    <property type="match status" value="1"/>
</dbReference>
<keyword evidence="4" id="KW-0808">Transferase</keyword>
<evidence type="ECO:0000313" key="14">
    <source>
        <dbReference type="Proteomes" id="UP000198748"/>
    </source>
</evidence>
<dbReference type="Gene3D" id="2.60.40.10">
    <property type="entry name" value="Immunoglobulins"/>
    <property type="match status" value="1"/>
</dbReference>
<dbReference type="InterPro" id="IPR013783">
    <property type="entry name" value="Ig-like_fold"/>
</dbReference>
<dbReference type="InterPro" id="IPR003661">
    <property type="entry name" value="HisK_dim/P_dom"/>
</dbReference>